<comment type="catalytic activity">
    <reaction evidence="13">
        <text>(5Z,8Z,11Z,14Z)-eicosatetraenoyl-CoA + H2O = (5Z,8Z,11Z,14Z)-eicosatetraenoate + CoA + H(+)</text>
        <dbReference type="Rhea" id="RHEA:40151"/>
        <dbReference type="ChEBI" id="CHEBI:15377"/>
        <dbReference type="ChEBI" id="CHEBI:15378"/>
        <dbReference type="ChEBI" id="CHEBI:32395"/>
        <dbReference type="ChEBI" id="CHEBI:57287"/>
        <dbReference type="ChEBI" id="CHEBI:57368"/>
    </reaction>
    <physiologicalReaction direction="left-to-right" evidence="13">
        <dbReference type="Rhea" id="RHEA:40152"/>
    </physiologicalReaction>
</comment>
<evidence type="ECO:0000256" key="13">
    <source>
        <dbReference type="ARBA" id="ARBA00035852"/>
    </source>
</evidence>
<dbReference type="GO" id="GO:0016790">
    <property type="term" value="F:thiolester hydrolase activity"/>
    <property type="evidence" value="ECO:0007669"/>
    <property type="project" value="UniProtKB-ARBA"/>
</dbReference>
<dbReference type="STRING" id="1121416.SAMN02745220_00173"/>
<evidence type="ECO:0000256" key="3">
    <source>
        <dbReference type="ARBA" id="ARBA00004632"/>
    </source>
</evidence>
<evidence type="ECO:0000256" key="20">
    <source>
        <dbReference type="ARBA" id="ARBA00047734"/>
    </source>
</evidence>
<evidence type="ECO:0000313" key="25">
    <source>
        <dbReference type="EMBL" id="SHO42824.1"/>
    </source>
</evidence>
<dbReference type="CDD" id="cd03443">
    <property type="entry name" value="PaaI_thioesterase"/>
    <property type="match status" value="1"/>
</dbReference>
<keyword evidence="12" id="KW-0966">Cell projection</keyword>
<evidence type="ECO:0000256" key="22">
    <source>
        <dbReference type="ARBA" id="ARBA00048074"/>
    </source>
</evidence>
<comment type="catalytic activity">
    <reaction evidence="14">
        <text>(9Z)-octadecenoyl-CoA + H2O = (9Z)-octadecenoate + CoA + H(+)</text>
        <dbReference type="Rhea" id="RHEA:40139"/>
        <dbReference type="ChEBI" id="CHEBI:15377"/>
        <dbReference type="ChEBI" id="CHEBI:15378"/>
        <dbReference type="ChEBI" id="CHEBI:30823"/>
        <dbReference type="ChEBI" id="CHEBI:57287"/>
        <dbReference type="ChEBI" id="CHEBI:57387"/>
    </reaction>
    <physiologicalReaction direction="left-to-right" evidence="14">
        <dbReference type="Rhea" id="RHEA:40140"/>
    </physiologicalReaction>
</comment>
<evidence type="ECO:0000256" key="15">
    <source>
        <dbReference type="ARBA" id="ARBA00038456"/>
    </source>
</evidence>
<dbReference type="Pfam" id="PF03061">
    <property type="entry name" value="4HBT"/>
    <property type="match status" value="1"/>
</dbReference>
<dbReference type="SUPFAM" id="SSF54637">
    <property type="entry name" value="Thioesterase/thiol ester dehydrase-isomerase"/>
    <property type="match status" value="1"/>
</dbReference>
<dbReference type="GO" id="GO:0005737">
    <property type="term" value="C:cytoplasm"/>
    <property type="evidence" value="ECO:0007669"/>
    <property type="project" value="UniProtKB-SubCell"/>
</dbReference>
<keyword evidence="4" id="KW-1003">Cell membrane</keyword>
<dbReference type="GO" id="GO:0016020">
    <property type="term" value="C:membrane"/>
    <property type="evidence" value="ECO:0007669"/>
    <property type="project" value="UniProtKB-SubCell"/>
</dbReference>
<evidence type="ECO:0000256" key="23">
    <source>
        <dbReference type="ARBA" id="ARBA00048180"/>
    </source>
</evidence>
<dbReference type="Proteomes" id="UP000184603">
    <property type="component" value="Unassembled WGS sequence"/>
</dbReference>
<organism evidence="25 26">
    <name type="scientific">Desulfopila aestuarii DSM 18488</name>
    <dbReference type="NCBI Taxonomy" id="1121416"/>
    <lineage>
        <taxon>Bacteria</taxon>
        <taxon>Pseudomonadati</taxon>
        <taxon>Thermodesulfobacteriota</taxon>
        <taxon>Desulfobulbia</taxon>
        <taxon>Desulfobulbales</taxon>
        <taxon>Desulfocapsaceae</taxon>
        <taxon>Desulfopila</taxon>
    </lineage>
</organism>
<evidence type="ECO:0000256" key="11">
    <source>
        <dbReference type="ARBA" id="ARBA00023136"/>
    </source>
</evidence>
<evidence type="ECO:0000256" key="16">
    <source>
        <dbReference type="ARBA" id="ARBA00038848"/>
    </source>
</evidence>
<dbReference type="InterPro" id="IPR052365">
    <property type="entry name" value="THEM4/THEM5_acyl-CoA_thioest"/>
</dbReference>
<comment type="catalytic activity">
    <reaction evidence="23">
        <text>tetradecanoyl-CoA + H2O = tetradecanoate + CoA + H(+)</text>
        <dbReference type="Rhea" id="RHEA:40119"/>
        <dbReference type="ChEBI" id="CHEBI:15377"/>
        <dbReference type="ChEBI" id="CHEBI:15378"/>
        <dbReference type="ChEBI" id="CHEBI:30807"/>
        <dbReference type="ChEBI" id="CHEBI:57287"/>
        <dbReference type="ChEBI" id="CHEBI:57385"/>
    </reaction>
    <physiologicalReaction direction="left-to-right" evidence="23">
        <dbReference type="Rhea" id="RHEA:40120"/>
    </physiologicalReaction>
</comment>
<keyword evidence="11" id="KW-0472">Membrane</keyword>
<evidence type="ECO:0000256" key="17">
    <source>
        <dbReference type="ARBA" id="ARBA00040123"/>
    </source>
</evidence>
<keyword evidence="6" id="KW-0053">Apoptosis</keyword>
<proteinExistence type="inferred from homology"/>
<comment type="subcellular location">
    <subcellularLocation>
        <location evidence="3">Cell projection</location>
        <location evidence="3">Ruffle membrane</location>
    </subcellularLocation>
    <subcellularLocation>
        <location evidence="2">Cytoplasm</location>
    </subcellularLocation>
    <subcellularLocation>
        <location evidence="1">Membrane</location>
        <topology evidence="1">Peripheral membrane protein</topology>
    </subcellularLocation>
</comment>
<keyword evidence="26" id="KW-1185">Reference proteome</keyword>
<dbReference type="Gene3D" id="3.10.129.10">
    <property type="entry name" value="Hotdog Thioesterase"/>
    <property type="match status" value="1"/>
</dbReference>
<dbReference type="GO" id="GO:0006631">
    <property type="term" value="P:fatty acid metabolic process"/>
    <property type="evidence" value="ECO:0007669"/>
    <property type="project" value="UniProtKB-KW"/>
</dbReference>
<sequence length="169" mass="18865">MFEGKETMAGNLWQPLIAVDRECFGCGLENPHGLQMCFESNGTTLRSTVKMEQRFRGWSNLIHGGILSTMLDEMMGWTVMILTGKFMLTRTMQVAFKRPVYIGAVLTVTGSIKERVSEKRVLVKAEIRDEGGLVCAESEGEFALFTREQFLRMGIMPEEDLAAMAAAIS</sequence>
<evidence type="ECO:0000256" key="14">
    <source>
        <dbReference type="ARBA" id="ARBA00037002"/>
    </source>
</evidence>
<feature type="domain" description="Thioesterase" evidence="24">
    <location>
        <begin position="61"/>
        <end position="136"/>
    </location>
</feature>
<evidence type="ECO:0000313" key="26">
    <source>
        <dbReference type="Proteomes" id="UP000184603"/>
    </source>
</evidence>
<keyword evidence="8" id="KW-0276">Fatty acid metabolism</keyword>
<evidence type="ECO:0000256" key="10">
    <source>
        <dbReference type="ARBA" id="ARBA00023098"/>
    </source>
</evidence>
<dbReference type="InterPro" id="IPR006683">
    <property type="entry name" value="Thioestr_dom"/>
</dbReference>
<evidence type="ECO:0000256" key="5">
    <source>
        <dbReference type="ARBA" id="ARBA00022490"/>
    </source>
</evidence>
<evidence type="ECO:0000256" key="2">
    <source>
        <dbReference type="ARBA" id="ARBA00004496"/>
    </source>
</evidence>
<gene>
    <name evidence="25" type="ORF">SAMN02745220_00173</name>
</gene>
<evidence type="ECO:0000259" key="24">
    <source>
        <dbReference type="Pfam" id="PF03061"/>
    </source>
</evidence>
<dbReference type="EC" id="3.1.2.2" evidence="16"/>
<evidence type="ECO:0000256" key="9">
    <source>
        <dbReference type="ARBA" id="ARBA00022946"/>
    </source>
</evidence>
<name>A0A1M7XVV3_9BACT</name>
<comment type="catalytic activity">
    <reaction evidence="20">
        <text>hexadecanoyl-CoA + H2O = hexadecanoate + CoA + H(+)</text>
        <dbReference type="Rhea" id="RHEA:16645"/>
        <dbReference type="ChEBI" id="CHEBI:7896"/>
        <dbReference type="ChEBI" id="CHEBI:15377"/>
        <dbReference type="ChEBI" id="CHEBI:15378"/>
        <dbReference type="ChEBI" id="CHEBI:57287"/>
        <dbReference type="ChEBI" id="CHEBI:57379"/>
        <dbReference type="EC" id="3.1.2.2"/>
    </reaction>
    <physiologicalReaction direction="left-to-right" evidence="20">
        <dbReference type="Rhea" id="RHEA:16646"/>
    </physiologicalReaction>
</comment>
<comment type="catalytic activity">
    <reaction evidence="19">
        <text>octanoyl-CoA + H2O = octanoate + CoA + H(+)</text>
        <dbReference type="Rhea" id="RHEA:30143"/>
        <dbReference type="ChEBI" id="CHEBI:15377"/>
        <dbReference type="ChEBI" id="CHEBI:15378"/>
        <dbReference type="ChEBI" id="CHEBI:25646"/>
        <dbReference type="ChEBI" id="CHEBI:57287"/>
        <dbReference type="ChEBI" id="CHEBI:57386"/>
    </reaction>
    <physiologicalReaction direction="left-to-right" evidence="19">
        <dbReference type="Rhea" id="RHEA:30144"/>
    </physiologicalReaction>
</comment>
<dbReference type="PANTHER" id="PTHR12418">
    <property type="entry name" value="ACYL-COENZYME A THIOESTERASE THEM4"/>
    <property type="match status" value="1"/>
</dbReference>
<comment type="catalytic activity">
    <reaction evidence="22">
        <text>dodecanoyl-CoA + H2O = dodecanoate + CoA + H(+)</text>
        <dbReference type="Rhea" id="RHEA:30135"/>
        <dbReference type="ChEBI" id="CHEBI:15377"/>
        <dbReference type="ChEBI" id="CHEBI:15378"/>
        <dbReference type="ChEBI" id="CHEBI:18262"/>
        <dbReference type="ChEBI" id="CHEBI:57287"/>
        <dbReference type="ChEBI" id="CHEBI:57375"/>
    </reaction>
    <physiologicalReaction direction="left-to-right" evidence="22">
        <dbReference type="Rhea" id="RHEA:30136"/>
    </physiologicalReaction>
</comment>
<evidence type="ECO:0000256" key="7">
    <source>
        <dbReference type="ARBA" id="ARBA00022801"/>
    </source>
</evidence>
<comment type="catalytic activity">
    <reaction evidence="21">
        <text>decanoyl-CoA + H2O = decanoate + CoA + H(+)</text>
        <dbReference type="Rhea" id="RHEA:40059"/>
        <dbReference type="ChEBI" id="CHEBI:15377"/>
        <dbReference type="ChEBI" id="CHEBI:15378"/>
        <dbReference type="ChEBI" id="CHEBI:27689"/>
        <dbReference type="ChEBI" id="CHEBI:57287"/>
        <dbReference type="ChEBI" id="CHEBI:61430"/>
    </reaction>
    <physiologicalReaction direction="left-to-right" evidence="21">
        <dbReference type="Rhea" id="RHEA:40060"/>
    </physiologicalReaction>
</comment>
<keyword evidence="7" id="KW-0378">Hydrolase</keyword>
<reference evidence="25 26" key="1">
    <citation type="submission" date="2016-12" db="EMBL/GenBank/DDBJ databases">
        <authorList>
            <person name="Song W.-J."/>
            <person name="Kurnit D.M."/>
        </authorList>
    </citation>
    <scope>NUCLEOTIDE SEQUENCE [LARGE SCALE GENOMIC DNA]</scope>
    <source>
        <strain evidence="25 26">DSM 18488</strain>
    </source>
</reference>
<keyword evidence="9" id="KW-0809">Transit peptide</keyword>
<dbReference type="EMBL" id="FRFE01000001">
    <property type="protein sequence ID" value="SHO42824.1"/>
    <property type="molecule type" value="Genomic_DNA"/>
</dbReference>
<evidence type="ECO:0000256" key="8">
    <source>
        <dbReference type="ARBA" id="ARBA00022832"/>
    </source>
</evidence>
<evidence type="ECO:0000256" key="6">
    <source>
        <dbReference type="ARBA" id="ARBA00022703"/>
    </source>
</evidence>
<evidence type="ECO:0000256" key="4">
    <source>
        <dbReference type="ARBA" id="ARBA00022475"/>
    </source>
</evidence>
<evidence type="ECO:0000256" key="12">
    <source>
        <dbReference type="ARBA" id="ARBA00023273"/>
    </source>
</evidence>
<accession>A0A1M7XVV3</accession>
<keyword evidence="5" id="KW-0963">Cytoplasm</keyword>
<evidence type="ECO:0000256" key="18">
    <source>
        <dbReference type="ARBA" id="ARBA00043210"/>
    </source>
</evidence>
<protein>
    <recommendedName>
        <fullName evidence="17">Acyl-coenzyme A thioesterase THEM4</fullName>
        <ecNumber evidence="16">3.1.2.2</ecNumber>
    </recommendedName>
    <alternativeName>
        <fullName evidence="18">Thioesterase superfamily member 4</fullName>
    </alternativeName>
</protein>
<keyword evidence="10" id="KW-0443">Lipid metabolism</keyword>
<comment type="similarity">
    <text evidence="15">Belongs to the THEM4/THEM5 thioesterase family.</text>
</comment>
<evidence type="ECO:0000256" key="21">
    <source>
        <dbReference type="ARBA" id="ARBA00047969"/>
    </source>
</evidence>
<dbReference type="InterPro" id="IPR029069">
    <property type="entry name" value="HotDog_dom_sf"/>
</dbReference>
<dbReference type="AlphaFoldDB" id="A0A1M7XVV3"/>
<evidence type="ECO:0000256" key="1">
    <source>
        <dbReference type="ARBA" id="ARBA00004170"/>
    </source>
</evidence>
<dbReference type="PANTHER" id="PTHR12418:SF19">
    <property type="entry name" value="ACYL-COENZYME A THIOESTERASE THEM4"/>
    <property type="match status" value="1"/>
</dbReference>
<evidence type="ECO:0000256" key="19">
    <source>
        <dbReference type="ARBA" id="ARBA00047588"/>
    </source>
</evidence>